<dbReference type="GO" id="GO:0031267">
    <property type="term" value="F:small GTPase binding"/>
    <property type="evidence" value="ECO:0007669"/>
    <property type="project" value="TreeGrafter"/>
</dbReference>
<dbReference type="AlphaFoldDB" id="A0A3P6RZK5"/>
<organism evidence="3 4">
    <name type="scientific">Cylicostephanus goldi</name>
    <name type="common">Nematode worm</name>
    <dbReference type="NCBI Taxonomy" id="71465"/>
    <lineage>
        <taxon>Eukaryota</taxon>
        <taxon>Metazoa</taxon>
        <taxon>Ecdysozoa</taxon>
        <taxon>Nematoda</taxon>
        <taxon>Chromadorea</taxon>
        <taxon>Rhabditida</taxon>
        <taxon>Rhabditina</taxon>
        <taxon>Rhabditomorpha</taxon>
        <taxon>Strongyloidea</taxon>
        <taxon>Strongylidae</taxon>
        <taxon>Cylicostephanus</taxon>
    </lineage>
</organism>
<dbReference type="PANTHER" id="PTHR46097:SF3">
    <property type="entry name" value="ARF GTPASE-ACTIVATING PROTEIN GIT"/>
    <property type="match status" value="1"/>
</dbReference>
<protein>
    <recommendedName>
        <fullName evidence="2">GIT Spa2 homology (SHD) domain-containing protein</fullName>
    </recommendedName>
</protein>
<dbReference type="InterPro" id="IPR047161">
    <property type="entry name" value="GIT-like"/>
</dbReference>
<dbReference type="SMART" id="SM00555">
    <property type="entry name" value="GIT"/>
    <property type="match status" value="1"/>
</dbReference>
<proteinExistence type="predicted"/>
<reference evidence="3 4" key="1">
    <citation type="submission" date="2018-11" db="EMBL/GenBank/DDBJ databases">
        <authorList>
            <consortium name="Pathogen Informatics"/>
        </authorList>
    </citation>
    <scope>NUCLEOTIDE SEQUENCE [LARGE SCALE GENOMIC DNA]</scope>
</reference>
<dbReference type="GO" id="GO:0007420">
    <property type="term" value="P:brain development"/>
    <property type="evidence" value="ECO:0007669"/>
    <property type="project" value="InterPro"/>
</dbReference>
<sequence>MNPAFSATRNQLRQKLAKYDVREFATLIIDVLKEAKRRYFGRPPEDPQDSDSGNLHNFSSNTRMDSSELNNRDYDDVADFPGRLGEMRSSGTTRYAQ</sequence>
<evidence type="ECO:0000313" key="4">
    <source>
        <dbReference type="Proteomes" id="UP000271889"/>
    </source>
</evidence>
<feature type="region of interest" description="Disordered" evidence="1">
    <location>
        <begin position="40"/>
        <end position="97"/>
    </location>
</feature>
<name>A0A3P6RZK5_CYLGO</name>
<feature type="compositionally biased region" description="Polar residues" evidence="1">
    <location>
        <begin position="50"/>
        <end position="69"/>
    </location>
</feature>
<dbReference type="InterPro" id="IPR013724">
    <property type="entry name" value="GIT_SHD"/>
</dbReference>
<dbReference type="EMBL" id="UYRV01002925">
    <property type="protein sequence ID" value="VDK49514.1"/>
    <property type="molecule type" value="Genomic_DNA"/>
</dbReference>
<dbReference type="OrthoDB" id="5588096at2759"/>
<dbReference type="Pfam" id="PF08518">
    <property type="entry name" value="GIT_SHD"/>
    <property type="match status" value="1"/>
</dbReference>
<evidence type="ECO:0000259" key="2">
    <source>
        <dbReference type="SMART" id="SM00555"/>
    </source>
</evidence>
<dbReference type="Proteomes" id="UP000271889">
    <property type="component" value="Unassembled WGS sequence"/>
</dbReference>
<keyword evidence="4" id="KW-1185">Reference proteome</keyword>
<dbReference type="GO" id="GO:0005096">
    <property type="term" value="F:GTPase activator activity"/>
    <property type="evidence" value="ECO:0007669"/>
    <property type="project" value="InterPro"/>
</dbReference>
<accession>A0A3P6RZK5</accession>
<gene>
    <name evidence="3" type="ORF">CGOC_LOCUS1540</name>
</gene>
<evidence type="ECO:0000256" key="1">
    <source>
        <dbReference type="SAM" id="MobiDB-lite"/>
    </source>
</evidence>
<evidence type="ECO:0000313" key="3">
    <source>
        <dbReference type="EMBL" id="VDK49514.1"/>
    </source>
</evidence>
<dbReference type="GO" id="GO:0008277">
    <property type="term" value="P:regulation of G protein-coupled receptor signaling pathway"/>
    <property type="evidence" value="ECO:0007669"/>
    <property type="project" value="TreeGrafter"/>
</dbReference>
<dbReference type="GO" id="GO:0032012">
    <property type="term" value="P:regulation of ARF protein signal transduction"/>
    <property type="evidence" value="ECO:0007669"/>
    <property type="project" value="InterPro"/>
</dbReference>
<feature type="domain" description="GIT Spa2 homology (SHD)" evidence="2">
    <location>
        <begin position="12"/>
        <end position="42"/>
    </location>
</feature>
<dbReference type="PANTHER" id="PTHR46097">
    <property type="entry name" value="G PROTEIN-COUPLED RECEPTOR KINASE INTERACTING ARFGAP"/>
    <property type="match status" value="1"/>
</dbReference>